<feature type="non-terminal residue" evidence="15">
    <location>
        <position position="1297"/>
    </location>
</feature>
<evidence type="ECO:0000256" key="4">
    <source>
        <dbReference type="ARBA" id="ARBA00022692"/>
    </source>
</evidence>
<feature type="signal peptide" evidence="13">
    <location>
        <begin position="1"/>
        <end position="18"/>
    </location>
</feature>
<feature type="non-terminal residue" evidence="15">
    <location>
        <position position="1"/>
    </location>
</feature>
<evidence type="ECO:0000256" key="10">
    <source>
        <dbReference type="ARBA" id="ARBA00023136"/>
    </source>
</evidence>
<dbReference type="InterPro" id="IPR002126">
    <property type="entry name" value="Cadherin-like_dom"/>
</dbReference>
<keyword evidence="10 12" id="KW-0472">Membrane</keyword>
<feature type="domain" description="Cadherin" evidence="14">
    <location>
        <begin position="579"/>
        <end position="686"/>
    </location>
</feature>
<name>A0A7L1DB24_9PASS</name>
<feature type="domain" description="Cadherin" evidence="14">
    <location>
        <begin position="359"/>
        <end position="473"/>
    </location>
</feature>
<evidence type="ECO:0000259" key="14">
    <source>
        <dbReference type="PROSITE" id="PS50268"/>
    </source>
</evidence>
<dbReference type="SUPFAM" id="SSF49313">
    <property type="entry name" value="Cadherin-like"/>
    <property type="match status" value="9"/>
</dbReference>
<keyword evidence="2" id="KW-1003">Cell membrane</keyword>
<evidence type="ECO:0000313" key="16">
    <source>
        <dbReference type="Proteomes" id="UP000553648"/>
    </source>
</evidence>
<dbReference type="FunFam" id="2.60.40.60:FF:000168">
    <property type="entry name" value="Cadherin-related family member 2"/>
    <property type="match status" value="1"/>
</dbReference>
<dbReference type="OrthoDB" id="6491773at2759"/>
<evidence type="ECO:0000256" key="5">
    <source>
        <dbReference type="ARBA" id="ARBA00022729"/>
    </source>
</evidence>
<evidence type="ECO:0000256" key="8">
    <source>
        <dbReference type="ARBA" id="ARBA00022889"/>
    </source>
</evidence>
<feature type="domain" description="Cadherin" evidence="14">
    <location>
        <begin position="924"/>
        <end position="1045"/>
    </location>
</feature>
<feature type="transmembrane region" description="Helical" evidence="12">
    <location>
        <begin position="1146"/>
        <end position="1170"/>
    </location>
</feature>
<keyword evidence="16" id="KW-1185">Reference proteome</keyword>
<evidence type="ECO:0000256" key="11">
    <source>
        <dbReference type="PROSITE-ProRule" id="PRU00043"/>
    </source>
</evidence>
<keyword evidence="9 12" id="KW-1133">Transmembrane helix</keyword>
<comment type="subcellular location">
    <subcellularLocation>
        <location evidence="1">Cell membrane</location>
        <topology evidence="1">Single-pass type I membrane protein</topology>
    </subcellularLocation>
</comment>
<evidence type="ECO:0000256" key="3">
    <source>
        <dbReference type="ARBA" id="ARBA00022553"/>
    </source>
</evidence>
<evidence type="ECO:0000256" key="2">
    <source>
        <dbReference type="ARBA" id="ARBA00022475"/>
    </source>
</evidence>
<feature type="domain" description="Cadherin" evidence="14">
    <location>
        <begin position="122"/>
        <end position="236"/>
    </location>
</feature>
<evidence type="ECO:0000256" key="12">
    <source>
        <dbReference type="SAM" id="Phobius"/>
    </source>
</evidence>
<dbReference type="FunFam" id="2.60.40.60:FF:000264">
    <property type="entry name" value="Cadherin-related family member 2"/>
    <property type="match status" value="1"/>
</dbReference>
<evidence type="ECO:0000256" key="1">
    <source>
        <dbReference type="ARBA" id="ARBA00004251"/>
    </source>
</evidence>
<dbReference type="GO" id="GO:0005509">
    <property type="term" value="F:calcium ion binding"/>
    <property type="evidence" value="ECO:0007669"/>
    <property type="project" value="UniProtKB-UniRule"/>
</dbReference>
<protein>
    <submittedName>
        <fullName evidence="15">CDHR2 protein</fullName>
    </submittedName>
</protein>
<feature type="domain" description="Cadherin" evidence="14">
    <location>
        <begin position="31"/>
        <end position="121"/>
    </location>
</feature>
<dbReference type="SMART" id="SM00112">
    <property type="entry name" value="CA"/>
    <property type="match status" value="9"/>
</dbReference>
<dbReference type="Proteomes" id="UP000553648">
    <property type="component" value="Unassembled WGS sequence"/>
</dbReference>
<dbReference type="FunFam" id="2.60.40.60:FF:000221">
    <property type="entry name" value="Cadherin related family member 2"/>
    <property type="match status" value="1"/>
</dbReference>
<dbReference type="PROSITE" id="PS00232">
    <property type="entry name" value="CADHERIN_1"/>
    <property type="match status" value="5"/>
</dbReference>
<dbReference type="CDD" id="cd11304">
    <property type="entry name" value="Cadherin_repeat"/>
    <property type="match status" value="9"/>
</dbReference>
<keyword evidence="5 13" id="KW-0732">Signal</keyword>
<evidence type="ECO:0000256" key="6">
    <source>
        <dbReference type="ARBA" id="ARBA00022737"/>
    </source>
</evidence>
<comment type="caution">
    <text evidence="15">The sequence shown here is derived from an EMBL/GenBank/DDBJ whole genome shotgun (WGS) entry which is preliminary data.</text>
</comment>
<accession>A0A7L1DB24</accession>
<feature type="chain" id="PRO_5029530772" evidence="13">
    <location>
        <begin position="19"/>
        <end position="1297"/>
    </location>
</feature>
<dbReference type="InterPro" id="IPR015919">
    <property type="entry name" value="Cadherin-like_sf"/>
</dbReference>
<gene>
    <name evidence="15" type="primary">Cdhr2</name>
    <name evidence="15" type="ORF">SERLUN_R14594</name>
</gene>
<keyword evidence="7 11" id="KW-0106">Calcium</keyword>
<dbReference type="PANTHER" id="PTHR24026:SF133">
    <property type="entry name" value="CADHERIN-RELATED FAMILY MEMBER 2"/>
    <property type="match status" value="1"/>
</dbReference>
<keyword evidence="8" id="KW-0130">Cell adhesion</keyword>
<dbReference type="GO" id="GO:0005886">
    <property type="term" value="C:plasma membrane"/>
    <property type="evidence" value="ECO:0007669"/>
    <property type="project" value="UniProtKB-SubCell"/>
</dbReference>
<dbReference type="Gene3D" id="2.60.40.60">
    <property type="entry name" value="Cadherins"/>
    <property type="match status" value="9"/>
</dbReference>
<feature type="domain" description="Cadherin" evidence="14">
    <location>
        <begin position="806"/>
        <end position="922"/>
    </location>
</feature>
<dbReference type="PRINTS" id="PR00205">
    <property type="entry name" value="CADHERIN"/>
</dbReference>
<dbReference type="GO" id="GO:0007156">
    <property type="term" value="P:homophilic cell adhesion via plasma membrane adhesion molecules"/>
    <property type="evidence" value="ECO:0007669"/>
    <property type="project" value="InterPro"/>
</dbReference>
<dbReference type="EMBL" id="VXBA01004024">
    <property type="protein sequence ID" value="NXM74201.1"/>
    <property type="molecule type" value="Genomic_DNA"/>
</dbReference>
<dbReference type="PROSITE" id="PS50268">
    <property type="entry name" value="CADHERIN_2"/>
    <property type="match status" value="9"/>
</dbReference>
<feature type="domain" description="Cadherin" evidence="14">
    <location>
        <begin position="237"/>
        <end position="345"/>
    </location>
</feature>
<dbReference type="FunFam" id="2.60.40.60:FF:000094">
    <property type="entry name" value="protocadherin gamma-C4 isoform X2"/>
    <property type="match status" value="1"/>
</dbReference>
<feature type="domain" description="Cadherin" evidence="14">
    <location>
        <begin position="474"/>
        <end position="579"/>
    </location>
</feature>
<feature type="domain" description="Cadherin" evidence="14">
    <location>
        <begin position="687"/>
        <end position="804"/>
    </location>
</feature>
<keyword evidence="3" id="KW-0597">Phosphoprotein</keyword>
<keyword evidence="4 12" id="KW-0812">Transmembrane</keyword>
<proteinExistence type="predicted"/>
<dbReference type="FunFam" id="2.60.40.60:FF:000098">
    <property type="entry name" value="cadherin-23 isoform X1"/>
    <property type="match status" value="1"/>
</dbReference>
<organism evidence="15 16">
    <name type="scientific">Serilophus lunatus</name>
    <name type="common">silver-breasted broadbill</name>
    <dbReference type="NCBI Taxonomy" id="239386"/>
    <lineage>
        <taxon>Eukaryota</taxon>
        <taxon>Metazoa</taxon>
        <taxon>Chordata</taxon>
        <taxon>Craniata</taxon>
        <taxon>Vertebrata</taxon>
        <taxon>Euteleostomi</taxon>
        <taxon>Archelosauria</taxon>
        <taxon>Archosauria</taxon>
        <taxon>Dinosauria</taxon>
        <taxon>Saurischia</taxon>
        <taxon>Theropoda</taxon>
        <taxon>Coelurosauria</taxon>
        <taxon>Aves</taxon>
        <taxon>Neognathae</taxon>
        <taxon>Neoaves</taxon>
        <taxon>Telluraves</taxon>
        <taxon>Australaves</taxon>
        <taxon>Passeriformes</taxon>
        <taxon>Eurylaimidae</taxon>
        <taxon>Serilophus</taxon>
    </lineage>
</organism>
<evidence type="ECO:0000256" key="13">
    <source>
        <dbReference type="SAM" id="SignalP"/>
    </source>
</evidence>
<dbReference type="PANTHER" id="PTHR24026">
    <property type="entry name" value="FAT ATYPICAL CADHERIN-RELATED"/>
    <property type="match status" value="1"/>
</dbReference>
<sequence length="1297" mass="141925">MAWCSLVLLPFLLATVSGNTIPIFNMTVVYVPEDLELGQFAFQLKAYDIDNDKLTYGIKEADSFYFSVDPNSGNVTLRNYLDRELQARLTITATVSDGVNNEVSQKLPIIVEDRNDNAPVFQKLPYDASVPENKALHSIIYIVFANDSDTGNASRVSYKIEEVIPDSTENRQLFYILPNGSVVLNGSLDYAKNTFYQIKIRAEDGGGWLHNNWIIQWSLTYLSLTIEDVPNLDPRFLNEPYSGSVPENSTLGTTVLTVTAMDRDTGVNDEIFYNITNSSVPFAIDAAMGTITVSEPLDREQLPSEEVLLEVMAREKNLDIHGKVAETRTLVTVTVTDINDNKPQFYNCLLSSCNFSTSAQNNFRGNIIEHSSSRLPVSNLSIVAHDPDKGINSSYKLSLEGPNAEAFTVSPTVIVGTGEVQLLVNEPSLVDYEISHVMVVQIIANDTGNPTDCCSTATVTIDLIDSNDHIPEFPQSTYYLRVMEGSPNGTVIASNITAYDPDSGILGLITYQLLPESLHNIFTVNATTGALLVQDGNLLDREARSIYYANLQARDGGNLVGTTVLEITLLDANDNEPIISVSHFILVEEGKNISTVIQAIDNDEPGNPNSMLGFRILPGLFSDNFTINADSGDMHSKEPLDREAVEDEQGQMVVTVEVYDHGEPQQNARVNITIAVGDLNDNVPMFLNQSYEFSVFEDSSESSVGEVEATDADRTEINSRISFLLERGTGSSNFLIRSSRQGPGNYKGNLSIDPDMSLDYDTLQQKFFSLVVVAENTAADNIGDKANVSVVVHILDVNDESPTILPDSLQDVAVTENGTQQGLVHTLNAFDPDTNHSLVFEMLTVACFKGDSSAGNVCWDWFVLAHNGSVLVNSSDIDYEVCDRVLLTLRAEDLYTEKGNRYSQNETLRILIIDVNDNTPIFQAISETFVVVPEISLVGLQVATVKATDADSGQRGNITFSIVSVVLLDENGVNLSLGNLFRVVKTVDQNVYIGSIQVASNLDESLKGQYQVTVEAQDGEAPVHSAQTVLHIFTVDQSYRVRLQFVTSVEDVQKNTESIKLALTTVTKAAVYVASIGKIEDTRDTKMEAKAVMEAYFVYSNGTALDVNQLITLIQSNPQGLAELVNLGLAVIGPGEMTKPTRETELIGIIAGLAAFLLIFILIMTLVLVLTTRSYKRKLSAMKALKVATTFNPATAQQGAGIPGTNQYNAEGANPILNHPLDPSHDLGFHEDSISVTSMNSLDENTVNEPADDNFEVKKVKLQLTEPTDKEVLVAALNLKEPTKTAYLNNTFTTTDL</sequence>
<evidence type="ECO:0000256" key="9">
    <source>
        <dbReference type="ARBA" id="ARBA00022989"/>
    </source>
</evidence>
<dbReference type="Pfam" id="PF00028">
    <property type="entry name" value="Cadherin"/>
    <property type="match status" value="6"/>
</dbReference>
<evidence type="ECO:0000313" key="15">
    <source>
        <dbReference type="EMBL" id="NXM74201.1"/>
    </source>
</evidence>
<evidence type="ECO:0000256" key="7">
    <source>
        <dbReference type="ARBA" id="ARBA00022837"/>
    </source>
</evidence>
<keyword evidence="6" id="KW-0677">Repeat</keyword>
<dbReference type="InterPro" id="IPR020894">
    <property type="entry name" value="Cadherin_CS"/>
</dbReference>
<dbReference type="FunFam" id="2.60.40.60:FF:000252">
    <property type="entry name" value="Cadherin related family member 2"/>
    <property type="match status" value="1"/>
</dbReference>
<reference evidence="15 16" key="1">
    <citation type="submission" date="2019-09" db="EMBL/GenBank/DDBJ databases">
        <title>Bird 10,000 Genomes (B10K) Project - Family phase.</title>
        <authorList>
            <person name="Zhang G."/>
        </authorList>
    </citation>
    <scope>NUCLEOTIDE SEQUENCE [LARGE SCALE GENOMIC DNA]</scope>
    <source>
        <strain evidence="15">B10K-DU-002-03</strain>
        <tissue evidence="15">Muscle</tissue>
    </source>
</reference>